<dbReference type="PANTHER" id="PTHR11808">
    <property type="entry name" value="TRANS-SULFURATION ENZYME FAMILY MEMBER"/>
    <property type="match status" value="1"/>
</dbReference>
<accession>E8Q6K3</accession>
<dbReference type="RefSeq" id="WP_013516897.1">
    <property type="nucleotide sequence ID" value="NC_014909.2"/>
</dbReference>
<organism evidence="5 6">
    <name type="scientific">Blochmanniella vafra (strain BVAF)</name>
    <dbReference type="NCBI Taxonomy" id="859654"/>
    <lineage>
        <taxon>Bacteria</taxon>
        <taxon>Pseudomonadati</taxon>
        <taxon>Pseudomonadota</taxon>
        <taxon>Gammaproteobacteria</taxon>
        <taxon>Enterobacterales</taxon>
        <taxon>Enterobacteriaceae</taxon>
        <taxon>ant endosymbionts</taxon>
        <taxon>Candidatus Blochmanniella</taxon>
    </lineage>
</organism>
<keyword evidence="6" id="KW-1185">Reference proteome</keyword>
<dbReference type="GO" id="GO:0004123">
    <property type="term" value="F:cystathionine gamma-lyase activity"/>
    <property type="evidence" value="ECO:0007669"/>
    <property type="project" value="TreeGrafter"/>
</dbReference>
<feature type="modified residue" description="N6-(pyridoxal phosphate)lysine" evidence="3">
    <location>
        <position position="199"/>
    </location>
</feature>
<dbReference type="GO" id="GO:0005737">
    <property type="term" value="C:cytoplasm"/>
    <property type="evidence" value="ECO:0007669"/>
    <property type="project" value="TreeGrafter"/>
</dbReference>
<dbReference type="FunFam" id="3.40.640.10:FF:000046">
    <property type="entry name" value="Cystathionine gamma-lyase"/>
    <property type="match status" value="1"/>
</dbReference>
<dbReference type="GO" id="GO:0030170">
    <property type="term" value="F:pyridoxal phosphate binding"/>
    <property type="evidence" value="ECO:0007669"/>
    <property type="project" value="InterPro"/>
</dbReference>
<dbReference type="GO" id="GO:0019346">
    <property type="term" value="P:transsulfuration"/>
    <property type="evidence" value="ECO:0007669"/>
    <property type="project" value="InterPro"/>
</dbReference>
<name>E8Q6K3_BLOVB</name>
<dbReference type="KEGG" id="bva:BVAF_601"/>
<evidence type="ECO:0000256" key="4">
    <source>
        <dbReference type="RuleBase" id="RU362118"/>
    </source>
</evidence>
<dbReference type="Gene3D" id="3.40.640.10">
    <property type="entry name" value="Type I PLP-dependent aspartate aminotransferase-like (Major domain)"/>
    <property type="match status" value="1"/>
</dbReference>
<dbReference type="NCBIfam" id="TIGR02080">
    <property type="entry name" value="O_succ_thio_ly"/>
    <property type="match status" value="1"/>
</dbReference>
<dbReference type="PIRSF" id="PIRSF001434">
    <property type="entry name" value="CGS"/>
    <property type="match status" value="1"/>
</dbReference>
<dbReference type="GO" id="GO:0003962">
    <property type="term" value="F:cystathionine gamma-synthase activity"/>
    <property type="evidence" value="ECO:0007669"/>
    <property type="project" value="TreeGrafter"/>
</dbReference>
<comment type="cofactor">
    <cofactor evidence="1 4">
        <name>pyridoxal 5'-phosphate</name>
        <dbReference type="ChEBI" id="CHEBI:597326"/>
    </cofactor>
</comment>
<evidence type="ECO:0000256" key="1">
    <source>
        <dbReference type="ARBA" id="ARBA00001933"/>
    </source>
</evidence>
<dbReference type="OrthoDB" id="9805807at2"/>
<dbReference type="InterPro" id="IPR000277">
    <property type="entry name" value="Cys/Met-Metab_PyrdxlP-dep_enz"/>
</dbReference>
<sequence>MNKINQSTISVRSGLNSDEQHGCVVSPITLSTIYNFTGFNEPRMYDYSRRRNPTRDVAQKALADLEQGQYAIITSSGMSAISLICMTFLNPGDFLIAPYDCYGGTYRLLESLDQKGICRVRFINQCDLKSVLRSVSKYSPKLILIETPSNPMLRVTDIAFICNLKKNGVICVVDNTFMTPILQNPLQLGADLVLHSCSKYLNGHSDVISGVVITDNIKFYERLFWWVNTLGITGSAFDSYQLLRGIRTLVPRIYQQQKNTKNIIDFLLNQAEIKSVYYPGLPGNTGYEIACAQQRGFGSILSFELHGSENTLIKFLRSLKLFTLAESFGGVESLISHPATMTHAAMSQDSRKKAGISNMLLRISVGLEDSVDLINDLNQALGSIR</sequence>
<dbReference type="GO" id="GO:0019343">
    <property type="term" value="P:cysteine biosynthetic process via cystathionine"/>
    <property type="evidence" value="ECO:0007669"/>
    <property type="project" value="TreeGrafter"/>
</dbReference>
<dbReference type="Pfam" id="PF01053">
    <property type="entry name" value="Cys_Met_Meta_PP"/>
    <property type="match status" value="1"/>
</dbReference>
<gene>
    <name evidence="5" type="primary">metB</name>
    <name evidence="5" type="ordered locus">BVAF_601</name>
</gene>
<dbReference type="Gene3D" id="3.90.1150.10">
    <property type="entry name" value="Aspartate Aminotransferase, domain 1"/>
    <property type="match status" value="1"/>
</dbReference>
<dbReference type="InterPro" id="IPR015424">
    <property type="entry name" value="PyrdxlP-dep_Trfase"/>
</dbReference>
<dbReference type="AlphaFoldDB" id="E8Q6K3"/>
<dbReference type="EMBL" id="CP002189">
    <property type="protein sequence ID" value="ADV33972.1"/>
    <property type="molecule type" value="Genomic_DNA"/>
</dbReference>
<comment type="similarity">
    <text evidence="4">Belongs to the trans-sulfuration enzymes family.</text>
</comment>
<evidence type="ECO:0000313" key="6">
    <source>
        <dbReference type="Proteomes" id="UP000007464"/>
    </source>
</evidence>
<dbReference type="PANTHER" id="PTHR11808:SF75">
    <property type="entry name" value="CYSTATHIONINE GAMMA-SYNTHASE"/>
    <property type="match status" value="1"/>
</dbReference>
<dbReference type="InterPro" id="IPR011821">
    <property type="entry name" value="O_succ_thio_ly"/>
</dbReference>
<dbReference type="InterPro" id="IPR015421">
    <property type="entry name" value="PyrdxlP-dep_Trfase_major"/>
</dbReference>
<dbReference type="CDD" id="cd00614">
    <property type="entry name" value="CGS_like"/>
    <property type="match status" value="1"/>
</dbReference>
<reference evidence="5 6" key="1">
    <citation type="journal article" date="2010" name="BMC Genomics">
        <title>Unprecedented loss of ammonia assimilation capability in a urease-encoding bacterial mutualist.</title>
        <authorList>
            <person name="Williams L.E."/>
            <person name="Wernegreen J.J."/>
        </authorList>
    </citation>
    <scope>NUCLEOTIDE SEQUENCE [LARGE SCALE GENOMIC DNA]</scope>
    <source>
        <strain evidence="5 6">BVAF</strain>
    </source>
</reference>
<dbReference type="SUPFAM" id="SSF53383">
    <property type="entry name" value="PLP-dependent transferases"/>
    <property type="match status" value="1"/>
</dbReference>
<dbReference type="HOGENOM" id="CLU_018986_2_0_6"/>
<dbReference type="FunFam" id="3.90.1150.10:FF:000033">
    <property type="entry name" value="Cystathionine gamma-synthase"/>
    <property type="match status" value="1"/>
</dbReference>
<protein>
    <submittedName>
        <fullName evidence="5">Cystathionine gamma-synthase</fullName>
    </submittedName>
</protein>
<dbReference type="STRING" id="859654.BVAF_601"/>
<dbReference type="GO" id="GO:0009086">
    <property type="term" value="P:methionine biosynthetic process"/>
    <property type="evidence" value="ECO:0007669"/>
    <property type="project" value="UniProtKB-ARBA"/>
</dbReference>
<dbReference type="InterPro" id="IPR015422">
    <property type="entry name" value="PyrdxlP-dep_Trfase_small"/>
</dbReference>
<keyword evidence="2 3" id="KW-0663">Pyridoxal phosphate</keyword>
<evidence type="ECO:0000256" key="2">
    <source>
        <dbReference type="ARBA" id="ARBA00022898"/>
    </source>
</evidence>
<evidence type="ECO:0000313" key="5">
    <source>
        <dbReference type="EMBL" id="ADV33972.1"/>
    </source>
</evidence>
<dbReference type="Proteomes" id="UP000007464">
    <property type="component" value="Chromosome"/>
</dbReference>
<proteinExistence type="inferred from homology"/>
<evidence type="ECO:0000256" key="3">
    <source>
        <dbReference type="PIRSR" id="PIRSR001434-2"/>
    </source>
</evidence>